<keyword evidence="2" id="KW-1185">Reference proteome</keyword>
<organism evidence="1 2">
    <name type="scientific">Paenibacillus ferrarius</name>
    <dbReference type="NCBI Taxonomy" id="1469647"/>
    <lineage>
        <taxon>Bacteria</taxon>
        <taxon>Bacillati</taxon>
        <taxon>Bacillota</taxon>
        <taxon>Bacilli</taxon>
        <taxon>Bacillales</taxon>
        <taxon>Paenibacillaceae</taxon>
        <taxon>Paenibacillus</taxon>
    </lineage>
</organism>
<reference evidence="2" key="1">
    <citation type="submission" date="2016-07" db="EMBL/GenBank/DDBJ databases">
        <authorList>
            <person name="Florea S."/>
            <person name="Webb J.S."/>
            <person name="Jaromczyk J."/>
            <person name="Schardl C.L."/>
        </authorList>
    </citation>
    <scope>NUCLEOTIDE SEQUENCE [LARGE SCALE GENOMIC DNA]</scope>
    <source>
        <strain evidence="2">CY1</strain>
    </source>
</reference>
<sequence length="110" mass="11976">MSSSAYRIIPAIMHPFRLGNGGNREKPAIMHPFVSVFRFREENAKKACTIAGFLMLSPDLIEKACTSAGFSKSLTAAFSYMMAHSLMMALGQPHSIPPSTFPQVEAPKAT</sequence>
<comment type="caution">
    <text evidence="1">The sequence shown here is derived from an EMBL/GenBank/DDBJ whole genome shotgun (WGS) entry which is preliminary data.</text>
</comment>
<dbReference type="EMBL" id="MBTG01000005">
    <property type="protein sequence ID" value="OPH59997.1"/>
    <property type="molecule type" value="Genomic_DNA"/>
</dbReference>
<dbReference type="AlphaFoldDB" id="A0A1V4HPN4"/>
<evidence type="ECO:0000313" key="2">
    <source>
        <dbReference type="Proteomes" id="UP000190626"/>
    </source>
</evidence>
<proteinExistence type="predicted"/>
<name>A0A1V4HPN4_9BACL</name>
<gene>
    <name evidence="1" type="ORF">BC351_18970</name>
</gene>
<dbReference type="Proteomes" id="UP000190626">
    <property type="component" value="Unassembled WGS sequence"/>
</dbReference>
<accession>A0A1V4HPN4</accession>
<evidence type="ECO:0000313" key="1">
    <source>
        <dbReference type="EMBL" id="OPH59997.1"/>
    </source>
</evidence>
<protein>
    <submittedName>
        <fullName evidence="1">Uncharacterized protein</fullName>
    </submittedName>
</protein>